<organism evidence="2">
    <name type="scientific">Escherichia coli</name>
    <dbReference type="NCBI Taxonomy" id="562"/>
    <lineage>
        <taxon>Bacteria</taxon>
        <taxon>Pseudomonadati</taxon>
        <taxon>Pseudomonadota</taxon>
        <taxon>Gammaproteobacteria</taxon>
        <taxon>Enterobacterales</taxon>
        <taxon>Enterobacteriaceae</taxon>
        <taxon>Escherichia</taxon>
    </lineage>
</organism>
<dbReference type="AlphaFoldDB" id="A0A3G4RTV1"/>
<evidence type="ECO:0000259" key="1">
    <source>
        <dbReference type="Pfam" id="PF21523"/>
    </source>
</evidence>
<accession>A0A3G4RTV1</accession>
<geneLocation type="plasmid" evidence="2">
    <name>p12-034</name>
</geneLocation>
<name>A0A3G4RTV1_ECOLX</name>
<reference evidence="2" key="1">
    <citation type="journal article" date="2018" name="Vet. Microbiol.">
        <title>Characterization of plasmids harboring blaCTX-M genes in Escherichia coli from French pigs.</title>
        <authorList>
            <person name="Lucas P."/>
            <person name="Jouy E."/>
            <person name="Le Devendec L."/>
            <person name="de Boisseson C."/>
            <person name="Perrin-Guyomard A."/>
            <person name="Jove T."/>
            <person name="Blanchard Y."/>
            <person name="Touzain F."/>
            <person name="Kempf I."/>
        </authorList>
    </citation>
    <scope>NUCLEOTIDE SEQUENCE</scope>
    <source>
        <strain evidence="2">12-034</strain>
        <plasmid evidence="2">p12-034</plasmid>
    </source>
</reference>
<sequence length="49" mass="5249">MCVGGGAEIVAEAVKNLTKVPDERFYLSSSPQFDLVMGMIKMKGGVTNE</sequence>
<feature type="domain" description="Plasmid segregation protein ParM C-terminal" evidence="1">
    <location>
        <begin position="1"/>
        <end position="42"/>
    </location>
</feature>
<evidence type="ECO:0000313" key="2">
    <source>
        <dbReference type="EMBL" id="AYU69147.1"/>
    </source>
</evidence>
<proteinExistence type="predicted"/>
<keyword evidence="2" id="KW-0614">Plasmid</keyword>
<protein>
    <recommendedName>
        <fullName evidence="1">Plasmid segregation protein ParM C-terminal domain-containing protein</fullName>
    </recommendedName>
</protein>
<dbReference type="EMBL" id="MH847434">
    <property type="protein sequence ID" value="AYU69147.1"/>
    <property type="molecule type" value="Genomic_DNA"/>
</dbReference>
<dbReference type="Pfam" id="PF21523">
    <property type="entry name" value="ParM_N"/>
    <property type="match status" value="1"/>
</dbReference>
<dbReference type="InterPro" id="IPR048345">
    <property type="entry name" value="ParM_C"/>
</dbReference>
<gene>
    <name evidence="2" type="ORF">D0368_00398</name>
</gene>